<dbReference type="AlphaFoldDB" id="A0AAV5TF13"/>
<feature type="non-terminal residue" evidence="1">
    <location>
        <position position="1"/>
    </location>
</feature>
<comment type="caution">
    <text evidence="1">The sequence shown here is derived from an EMBL/GenBank/DDBJ whole genome shotgun (WGS) entry which is preliminary data.</text>
</comment>
<keyword evidence="2" id="KW-1185">Reference proteome</keyword>
<accession>A0AAV5TF13</accession>
<name>A0AAV5TF13_9BILA</name>
<dbReference type="EMBL" id="BTSX01000004">
    <property type="protein sequence ID" value="GMS91734.1"/>
    <property type="molecule type" value="Genomic_DNA"/>
</dbReference>
<sequence length="79" mass="9390">LREALWKELLYTCFPDIDQFVTPRKSKTRSTRNYSRCVDCSEVILADDQDLFAHILSEHKDDSLDYDDDQGVKRRFFVD</sequence>
<reference evidence="1" key="1">
    <citation type="submission" date="2023-10" db="EMBL/GenBank/DDBJ databases">
        <title>Genome assembly of Pristionchus species.</title>
        <authorList>
            <person name="Yoshida K."/>
            <person name="Sommer R.J."/>
        </authorList>
    </citation>
    <scope>NUCLEOTIDE SEQUENCE</scope>
    <source>
        <strain evidence="1">RS0144</strain>
    </source>
</reference>
<proteinExistence type="predicted"/>
<evidence type="ECO:0000313" key="2">
    <source>
        <dbReference type="Proteomes" id="UP001432027"/>
    </source>
</evidence>
<organism evidence="1 2">
    <name type="scientific">Pristionchus entomophagus</name>
    <dbReference type="NCBI Taxonomy" id="358040"/>
    <lineage>
        <taxon>Eukaryota</taxon>
        <taxon>Metazoa</taxon>
        <taxon>Ecdysozoa</taxon>
        <taxon>Nematoda</taxon>
        <taxon>Chromadorea</taxon>
        <taxon>Rhabditida</taxon>
        <taxon>Rhabditina</taxon>
        <taxon>Diplogasteromorpha</taxon>
        <taxon>Diplogasteroidea</taxon>
        <taxon>Neodiplogasteridae</taxon>
        <taxon>Pristionchus</taxon>
    </lineage>
</organism>
<evidence type="ECO:0000313" key="1">
    <source>
        <dbReference type="EMBL" id="GMS91734.1"/>
    </source>
</evidence>
<evidence type="ECO:0008006" key="3">
    <source>
        <dbReference type="Google" id="ProtNLM"/>
    </source>
</evidence>
<protein>
    <recommendedName>
        <fullName evidence="3">C2H2-type domain-containing protein</fullName>
    </recommendedName>
</protein>
<gene>
    <name evidence="1" type="ORF">PENTCL1PPCAC_13909</name>
</gene>
<dbReference type="Proteomes" id="UP001432027">
    <property type="component" value="Unassembled WGS sequence"/>
</dbReference>